<accession>A0A219APZ8</accession>
<dbReference type="RefSeq" id="XP_022285334.1">
    <property type="nucleotide sequence ID" value="XM_022429612.1"/>
</dbReference>
<proteinExistence type="predicted"/>
<organism evidence="1 2">
    <name type="scientific">Pochonia chlamydosporia 170</name>
    <dbReference type="NCBI Taxonomy" id="1380566"/>
    <lineage>
        <taxon>Eukaryota</taxon>
        <taxon>Fungi</taxon>
        <taxon>Dikarya</taxon>
        <taxon>Ascomycota</taxon>
        <taxon>Pezizomycotina</taxon>
        <taxon>Sordariomycetes</taxon>
        <taxon>Hypocreomycetidae</taxon>
        <taxon>Hypocreales</taxon>
        <taxon>Clavicipitaceae</taxon>
        <taxon>Pochonia</taxon>
    </lineage>
</organism>
<evidence type="ECO:0000313" key="2">
    <source>
        <dbReference type="Proteomes" id="UP000078397"/>
    </source>
</evidence>
<comment type="caution">
    <text evidence="1">The sequence shown here is derived from an EMBL/GenBank/DDBJ whole genome shotgun (WGS) entry which is preliminary data.</text>
</comment>
<dbReference type="EMBL" id="LSBJ02000005">
    <property type="protein sequence ID" value="OWT42863.1"/>
    <property type="molecule type" value="Genomic_DNA"/>
</dbReference>
<dbReference type="GeneID" id="33936832"/>
<reference evidence="1 2" key="1">
    <citation type="journal article" date="2016" name="PLoS Pathog.">
        <title>Biosynthesis of antibiotic leucinostatins in bio-control fungus Purpureocillium lilacinum and their inhibition on phytophthora revealed by genome mining.</title>
        <authorList>
            <person name="Wang G."/>
            <person name="Liu Z."/>
            <person name="Lin R."/>
            <person name="Li E."/>
            <person name="Mao Z."/>
            <person name="Ling J."/>
            <person name="Yang Y."/>
            <person name="Yin W.B."/>
            <person name="Xie B."/>
        </authorList>
    </citation>
    <scope>NUCLEOTIDE SEQUENCE [LARGE SCALE GENOMIC DNA]</scope>
    <source>
        <strain evidence="1">170</strain>
    </source>
</reference>
<evidence type="ECO:0000313" key="1">
    <source>
        <dbReference type="EMBL" id="OWT42863.1"/>
    </source>
</evidence>
<dbReference type="Proteomes" id="UP000078397">
    <property type="component" value="Unassembled WGS sequence"/>
</dbReference>
<protein>
    <submittedName>
        <fullName evidence="1">Uncharacterized protein</fullName>
    </submittedName>
</protein>
<name>A0A219APZ8_METCM</name>
<gene>
    <name evidence="1" type="ORF">VFPPC_17944</name>
</gene>
<sequence length="134" mass="14803">MITKLRMGIGHSRDYMRRVRIVTYLAHEIPPLGNLQPFATVHPSLPTSSRQMSVGFFRRYGLATNQGPCIVLLRKSQPCLPLGLCSEELAGPLSNDVVLKEVNARGPKRYEMGIVVWRGVACLAWTGLGRNDAG</sequence>
<dbReference type="KEGG" id="pchm:VFPPC_17944"/>
<dbReference type="AlphaFoldDB" id="A0A219APZ8"/>
<keyword evidence="2" id="KW-1185">Reference proteome</keyword>